<evidence type="ECO:0000313" key="4">
    <source>
        <dbReference type="Proteomes" id="UP001457282"/>
    </source>
</evidence>
<dbReference type="PROSITE" id="PS00104">
    <property type="entry name" value="EPSP_SYNTHASE_1"/>
    <property type="match status" value="1"/>
</dbReference>
<dbReference type="InterPro" id="IPR013792">
    <property type="entry name" value="RNA3'P_cycl/enolpyr_Trfase_a/b"/>
</dbReference>
<keyword evidence="1" id="KW-0808">Transferase</keyword>
<dbReference type="GO" id="GO:0003866">
    <property type="term" value="F:3-phosphoshikimate 1-carboxyvinyltransferase activity"/>
    <property type="evidence" value="ECO:0007669"/>
    <property type="project" value="TreeGrafter"/>
</dbReference>
<reference evidence="3 4" key="1">
    <citation type="journal article" date="2023" name="G3 (Bethesda)">
        <title>A chromosome-length genome assembly and annotation of blackberry (Rubus argutus, cv. 'Hillquist').</title>
        <authorList>
            <person name="Bruna T."/>
            <person name="Aryal R."/>
            <person name="Dudchenko O."/>
            <person name="Sargent D.J."/>
            <person name="Mead D."/>
            <person name="Buti M."/>
            <person name="Cavallini A."/>
            <person name="Hytonen T."/>
            <person name="Andres J."/>
            <person name="Pham M."/>
            <person name="Weisz D."/>
            <person name="Mascagni F."/>
            <person name="Usai G."/>
            <person name="Natali L."/>
            <person name="Bassil N."/>
            <person name="Fernandez G.E."/>
            <person name="Lomsadze A."/>
            <person name="Armour M."/>
            <person name="Olukolu B."/>
            <person name="Poorten T."/>
            <person name="Britton C."/>
            <person name="Davik J."/>
            <person name="Ashrafi H."/>
            <person name="Aiden E.L."/>
            <person name="Borodovsky M."/>
            <person name="Worthington M."/>
        </authorList>
    </citation>
    <scope>NUCLEOTIDE SEQUENCE [LARGE SCALE GENOMIC DNA]</scope>
    <source>
        <strain evidence="3">PI 553951</strain>
    </source>
</reference>
<dbReference type="Proteomes" id="UP001457282">
    <property type="component" value="Unassembled WGS sequence"/>
</dbReference>
<dbReference type="InterPro" id="IPR023193">
    <property type="entry name" value="EPSP_synthase_CS"/>
</dbReference>
<gene>
    <name evidence="3" type="ORF">M0R45_034740</name>
</gene>
<dbReference type="SUPFAM" id="SSF55205">
    <property type="entry name" value="EPT/RTPC-like"/>
    <property type="match status" value="1"/>
</dbReference>
<dbReference type="InterPro" id="IPR036968">
    <property type="entry name" value="Enolpyruvate_Tfrase_sf"/>
</dbReference>
<dbReference type="InterPro" id="IPR001986">
    <property type="entry name" value="Enolpyruvate_Tfrase_dom"/>
</dbReference>
<dbReference type="EMBL" id="JBEDUW010000007">
    <property type="protein sequence ID" value="KAK9910796.1"/>
    <property type="molecule type" value="Genomic_DNA"/>
</dbReference>
<sequence length="284" mass="30027">MAHVSKICSNGAQSTNLLPNVYKPQLPKSFNSISLKSQLLGSSNCLSLKLKNGFVGNCAVGKLRVGPLKVSASVATAEKPSTVPEIVLQPIKEISGTITLPGSKSLSNRILLIAALSEGTTVVDNLLDSDDIHYMLGALKTLGLKVEEDKPNKRAIVEGCGGQFPLANESGDEVKLFLGNAGTAMRPLTAAVTAAGGHSRYVLDGVPRMRERPIGDLVTGLKQLGADVDCFLGTNCPPVRVIGKGGLPGGKVNLSGSISSQYLTACLWQLLWLWEMLKLRLLIN</sequence>
<protein>
    <recommendedName>
        <fullName evidence="2">Enolpyruvate transferase domain-containing protein</fullName>
    </recommendedName>
</protein>
<dbReference type="PANTHER" id="PTHR21090">
    <property type="entry name" value="AROM/DEHYDROQUINATE SYNTHASE"/>
    <property type="match status" value="1"/>
</dbReference>
<dbReference type="Pfam" id="PF00275">
    <property type="entry name" value="EPSP_synthase"/>
    <property type="match status" value="1"/>
</dbReference>
<evidence type="ECO:0000259" key="2">
    <source>
        <dbReference type="Pfam" id="PF00275"/>
    </source>
</evidence>
<dbReference type="PANTHER" id="PTHR21090:SF5">
    <property type="entry name" value="PENTAFUNCTIONAL AROM POLYPEPTIDE"/>
    <property type="match status" value="1"/>
</dbReference>
<dbReference type="GO" id="GO:0009423">
    <property type="term" value="P:chorismate biosynthetic process"/>
    <property type="evidence" value="ECO:0007669"/>
    <property type="project" value="TreeGrafter"/>
</dbReference>
<keyword evidence="4" id="KW-1185">Reference proteome</keyword>
<feature type="domain" description="Enolpyruvate transferase" evidence="2">
    <location>
        <begin position="89"/>
        <end position="267"/>
    </location>
</feature>
<name>A0AAW1VUP9_RUBAR</name>
<dbReference type="Gene3D" id="3.65.10.10">
    <property type="entry name" value="Enolpyruvate transferase domain"/>
    <property type="match status" value="1"/>
</dbReference>
<evidence type="ECO:0000313" key="3">
    <source>
        <dbReference type="EMBL" id="KAK9910796.1"/>
    </source>
</evidence>
<proteinExistence type="predicted"/>
<dbReference type="AlphaFoldDB" id="A0AAW1VUP9"/>
<evidence type="ECO:0000256" key="1">
    <source>
        <dbReference type="ARBA" id="ARBA00022679"/>
    </source>
</evidence>
<organism evidence="3 4">
    <name type="scientific">Rubus argutus</name>
    <name type="common">Southern blackberry</name>
    <dbReference type="NCBI Taxonomy" id="59490"/>
    <lineage>
        <taxon>Eukaryota</taxon>
        <taxon>Viridiplantae</taxon>
        <taxon>Streptophyta</taxon>
        <taxon>Embryophyta</taxon>
        <taxon>Tracheophyta</taxon>
        <taxon>Spermatophyta</taxon>
        <taxon>Magnoliopsida</taxon>
        <taxon>eudicotyledons</taxon>
        <taxon>Gunneridae</taxon>
        <taxon>Pentapetalae</taxon>
        <taxon>rosids</taxon>
        <taxon>fabids</taxon>
        <taxon>Rosales</taxon>
        <taxon>Rosaceae</taxon>
        <taxon>Rosoideae</taxon>
        <taxon>Rosoideae incertae sedis</taxon>
        <taxon>Rubus</taxon>
    </lineage>
</organism>
<accession>A0AAW1VUP9</accession>
<comment type="caution">
    <text evidence="3">The sequence shown here is derived from an EMBL/GenBank/DDBJ whole genome shotgun (WGS) entry which is preliminary data.</text>
</comment>